<dbReference type="InterPro" id="IPR027417">
    <property type="entry name" value="P-loop_NTPase"/>
</dbReference>
<feature type="signal peptide" evidence="2">
    <location>
        <begin position="1"/>
        <end position="19"/>
    </location>
</feature>
<keyword evidence="2" id="KW-0732">Signal</keyword>
<feature type="chain" id="PRO_5016178164" evidence="2">
    <location>
        <begin position="20"/>
        <end position="416"/>
    </location>
</feature>
<evidence type="ECO:0000256" key="1">
    <source>
        <dbReference type="SAM" id="MobiDB-lite"/>
    </source>
</evidence>
<dbReference type="Gene3D" id="3.40.50.300">
    <property type="entry name" value="P-loop containing nucleotide triphosphate hydrolases"/>
    <property type="match status" value="1"/>
</dbReference>
<name>A0A2V3IXF3_9FLOR</name>
<dbReference type="EMBL" id="NBIV01000032">
    <property type="protein sequence ID" value="PXF46836.1"/>
    <property type="molecule type" value="Genomic_DNA"/>
</dbReference>
<dbReference type="SUPFAM" id="SSF52540">
    <property type="entry name" value="P-loop containing nucleoside triphosphate hydrolases"/>
    <property type="match status" value="1"/>
</dbReference>
<sequence length="416" mass="48027">MVFPCLLSTLLLRLNPLVGRLTSSKHSVPLLLQTTLLVILLLNVTTVWARALEEVPKFATNEKADRFQRIYSSRTAVEPARDPCNGRPSPPPIPNSLSRPPTLFFLHIPKTAGTLVYNVVLQYANKTKGLPCQFLFDGNRYTLHKYEPSFKTSHHFSLNSIEEKGFRAWKENDVKQKEMLYKRGACRSLRGHVTYALRDEIDSPVVSMTVLRDPLERFMSMFEFALMMVKTRPNTSGWDSWMSGASVQRELTNASSILNRGFYDDDGNWMEKDNVGFSFHFYGVLHQLSGIQPIFRGVGEPKAFRIINAKEMAEKAKNNLCSTHILGSQKNISRALDTLFEYMVPYARWTNREKNETRHSHANQNSHKRRSQLAENLPLSTRREIERRLKHEIEVYRFAENVIAYRQWLRSMKQAS</sequence>
<evidence type="ECO:0000313" key="4">
    <source>
        <dbReference type="Proteomes" id="UP000247409"/>
    </source>
</evidence>
<gene>
    <name evidence="3" type="ORF">BWQ96_03365</name>
</gene>
<keyword evidence="4" id="KW-1185">Reference proteome</keyword>
<accession>A0A2V3IXF3</accession>
<evidence type="ECO:0000256" key="2">
    <source>
        <dbReference type="SAM" id="SignalP"/>
    </source>
</evidence>
<comment type="caution">
    <text evidence="3">The sequence shown here is derived from an EMBL/GenBank/DDBJ whole genome shotgun (WGS) entry which is preliminary data.</text>
</comment>
<evidence type="ECO:0000313" key="3">
    <source>
        <dbReference type="EMBL" id="PXF46836.1"/>
    </source>
</evidence>
<dbReference type="AlphaFoldDB" id="A0A2V3IXF3"/>
<dbReference type="Proteomes" id="UP000247409">
    <property type="component" value="Unassembled WGS sequence"/>
</dbReference>
<dbReference type="OrthoDB" id="406981at2759"/>
<organism evidence="3 4">
    <name type="scientific">Gracilariopsis chorda</name>
    <dbReference type="NCBI Taxonomy" id="448386"/>
    <lineage>
        <taxon>Eukaryota</taxon>
        <taxon>Rhodophyta</taxon>
        <taxon>Florideophyceae</taxon>
        <taxon>Rhodymeniophycidae</taxon>
        <taxon>Gracilariales</taxon>
        <taxon>Gracilariaceae</taxon>
        <taxon>Gracilariopsis</taxon>
    </lineage>
</organism>
<feature type="region of interest" description="Disordered" evidence="1">
    <location>
        <begin position="353"/>
        <end position="377"/>
    </location>
</feature>
<proteinExistence type="predicted"/>
<reference evidence="3 4" key="1">
    <citation type="journal article" date="2018" name="Mol. Biol. Evol.">
        <title>Analysis of the draft genome of the red seaweed Gracilariopsis chorda provides insights into genome size evolution in Rhodophyta.</title>
        <authorList>
            <person name="Lee J."/>
            <person name="Yang E.C."/>
            <person name="Graf L."/>
            <person name="Yang J.H."/>
            <person name="Qiu H."/>
            <person name="Zel Zion U."/>
            <person name="Chan C.X."/>
            <person name="Stephens T.G."/>
            <person name="Weber A.P.M."/>
            <person name="Boo G.H."/>
            <person name="Boo S.M."/>
            <person name="Kim K.M."/>
            <person name="Shin Y."/>
            <person name="Jung M."/>
            <person name="Lee S.J."/>
            <person name="Yim H.S."/>
            <person name="Lee J.H."/>
            <person name="Bhattacharya D."/>
            <person name="Yoon H.S."/>
        </authorList>
    </citation>
    <scope>NUCLEOTIDE SEQUENCE [LARGE SCALE GENOMIC DNA]</scope>
    <source>
        <strain evidence="3 4">SKKU-2015</strain>
        <tissue evidence="3">Whole body</tissue>
    </source>
</reference>
<protein>
    <submittedName>
        <fullName evidence="3">Uncharacterized protein</fullName>
    </submittedName>
</protein>